<keyword evidence="16 18" id="KW-0539">Nucleus</keyword>
<comment type="function">
    <text evidence="18">Auxin response factors (ARFs) are transcriptional factors that bind specifically to the DNA sequence 5'-TGTCTC-3' found in the auxin-responsive promoter elements (AuxREs).</text>
</comment>
<gene>
    <name evidence="22" type="primary">A06p056090.1_BraROA</name>
    <name evidence="22" type="ORF">IGI04_025232</name>
</gene>
<evidence type="ECO:0000256" key="18">
    <source>
        <dbReference type="RuleBase" id="RU004561"/>
    </source>
</evidence>
<keyword evidence="13 18" id="KW-0238">DNA-binding</keyword>
<dbReference type="Gene3D" id="3.30.43.10">
    <property type="entry name" value="Uridine Diphospho-n-acetylenolpyruvylglucosamine Reductase, domain 2"/>
    <property type="match status" value="2"/>
</dbReference>
<evidence type="ECO:0000256" key="2">
    <source>
        <dbReference type="ARBA" id="ARBA00004123"/>
    </source>
</evidence>
<evidence type="ECO:0000256" key="17">
    <source>
        <dbReference type="ARBA" id="ARBA00023294"/>
    </source>
</evidence>
<dbReference type="Gene3D" id="3.30.465.10">
    <property type="match status" value="2"/>
</dbReference>
<dbReference type="InterPro" id="IPR015300">
    <property type="entry name" value="DNA-bd_pseudobarrel_sf"/>
</dbReference>
<dbReference type="CDD" id="cd10017">
    <property type="entry name" value="B3_DNA"/>
    <property type="match status" value="1"/>
</dbReference>
<feature type="domain" description="FAD-binding PCMH-type" evidence="20">
    <location>
        <begin position="94"/>
        <end position="271"/>
    </location>
</feature>
<evidence type="ECO:0000256" key="6">
    <source>
        <dbReference type="ARBA" id="ARBA00022512"/>
    </source>
</evidence>
<keyword evidence="9" id="KW-0547">Nucleotide-binding</keyword>
<evidence type="ECO:0000313" key="23">
    <source>
        <dbReference type="Proteomes" id="UP000823674"/>
    </source>
</evidence>
<keyword evidence="23" id="KW-1185">Reference proteome</keyword>
<dbReference type="InterPro" id="IPR006093">
    <property type="entry name" value="Oxy_OxRdtase_FAD_BS"/>
</dbReference>
<evidence type="ECO:0000259" key="20">
    <source>
        <dbReference type="PROSITE" id="PS51387"/>
    </source>
</evidence>
<dbReference type="InterPro" id="IPR016166">
    <property type="entry name" value="FAD-bd_PCMH"/>
</dbReference>
<evidence type="ECO:0000256" key="15">
    <source>
        <dbReference type="ARBA" id="ARBA00023180"/>
    </source>
</evidence>
<comment type="similarity">
    <text evidence="4">Belongs to the oxygen-dependent FAD-linked oxidoreductase family.</text>
</comment>
<evidence type="ECO:0000256" key="8">
    <source>
        <dbReference type="ARBA" id="ARBA00022729"/>
    </source>
</evidence>
<feature type="domain" description="TF-B3" evidence="19">
    <location>
        <begin position="1104"/>
        <end position="1202"/>
    </location>
</feature>
<dbReference type="Pfam" id="PF02362">
    <property type="entry name" value="B3"/>
    <property type="match status" value="1"/>
</dbReference>
<dbReference type="SUPFAM" id="SSF56176">
    <property type="entry name" value="FAD-binding/transporter-associated domain-like"/>
    <property type="match status" value="2"/>
</dbReference>
<evidence type="ECO:0000256" key="9">
    <source>
        <dbReference type="ARBA" id="ARBA00022741"/>
    </source>
</evidence>
<dbReference type="InterPro" id="IPR006094">
    <property type="entry name" value="Oxid_FAD_bind_N"/>
</dbReference>
<evidence type="ECO:0000256" key="3">
    <source>
        <dbReference type="ARBA" id="ARBA00004191"/>
    </source>
</evidence>
<evidence type="ECO:0000256" key="11">
    <source>
        <dbReference type="ARBA" id="ARBA00023002"/>
    </source>
</evidence>
<keyword evidence="14 18" id="KW-0804">Transcription</keyword>
<dbReference type="SMART" id="SM01019">
    <property type="entry name" value="B3"/>
    <property type="match status" value="1"/>
</dbReference>
<reference evidence="22 23" key="1">
    <citation type="submission" date="2021-03" db="EMBL/GenBank/DDBJ databases">
        <authorList>
            <person name="King G.J."/>
            <person name="Bancroft I."/>
            <person name="Baten A."/>
            <person name="Bloomfield J."/>
            <person name="Borpatragohain P."/>
            <person name="He Z."/>
            <person name="Irish N."/>
            <person name="Irwin J."/>
            <person name="Liu K."/>
            <person name="Mauleon R.P."/>
            <person name="Moore J."/>
            <person name="Morris R."/>
            <person name="Ostergaard L."/>
            <person name="Wang B."/>
            <person name="Wells R."/>
        </authorList>
    </citation>
    <scope>NUCLEOTIDE SEQUENCE [LARGE SCALE GENOMIC DNA]</scope>
    <source>
        <strain evidence="22">R-o-18</strain>
        <tissue evidence="22">Leaf</tissue>
    </source>
</reference>
<dbReference type="SUPFAM" id="SSF101936">
    <property type="entry name" value="DNA-binding pseudobarrel domain"/>
    <property type="match status" value="1"/>
</dbReference>
<evidence type="ECO:0000256" key="12">
    <source>
        <dbReference type="ARBA" id="ARBA00023015"/>
    </source>
</evidence>
<dbReference type="InterPro" id="IPR016167">
    <property type="entry name" value="FAD-bd_PCMH_sub1"/>
</dbReference>
<evidence type="ECO:0000256" key="1">
    <source>
        <dbReference type="ARBA" id="ARBA00001974"/>
    </source>
</evidence>
<dbReference type="Pfam" id="PF06507">
    <property type="entry name" value="ARF_AD"/>
    <property type="match status" value="1"/>
</dbReference>
<keyword evidence="7" id="KW-0285">Flavoprotein</keyword>
<evidence type="ECO:0000259" key="19">
    <source>
        <dbReference type="PROSITE" id="PS50863"/>
    </source>
</evidence>
<evidence type="ECO:0000256" key="5">
    <source>
        <dbReference type="ARBA" id="ARBA00007853"/>
    </source>
</evidence>
<dbReference type="PROSITE" id="PS51745">
    <property type="entry name" value="PB1"/>
    <property type="match status" value="1"/>
</dbReference>
<comment type="subunit">
    <text evidence="18">Homodimers and heterodimers.</text>
</comment>
<dbReference type="InterPro" id="IPR016169">
    <property type="entry name" value="FAD-bd_PCMH_sub2"/>
</dbReference>
<keyword evidence="15" id="KW-0325">Glycoprotein</keyword>
<dbReference type="Gene3D" id="2.40.330.10">
    <property type="entry name" value="DNA-binding pseudobarrel domain"/>
    <property type="match status" value="1"/>
</dbReference>
<dbReference type="Proteomes" id="UP000823674">
    <property type="component" value="Chromosome A06"/>
</dbReference>
<evidence type="ECO:0000256" key="4">
    <source>
        <dbReference type="ARBA" id="ARBA00005466"/>
    </source>
</evidence>
<sequence>MFFLCNSKLKKTKALKMRTVEAFALSLLLLFLVKWANSDSKVSPIRDQFLSCMSTHSVSSFMNSKSLIHEPDSRLYTDLSQTVSQNYRFSSLNFSSEKPILIATPRTESEIQRSLLCSRKLGVQVRTKSGGHDYEGLSYLSSQSPFIVLDLINLRSIDINLREETAWVGAGASIGELYYKIAKASKIHGFPAGTCPSVGVGGHFSGGGFGAMMRKHGLAADNVVDARFVDANGRIYNGRREMGEDLFWAIRGGGAASFGVVTSWKVKLVRVPEKVTCFTRYLPFTQNMTKIVHRWQSIAAALDNDLFIRVIIYNSGGSVQATFQANYLGGIDKLIPLMNEKFPELGLRFQDCSEMSWIDSIMYFNWKRGQPLETLLDREQRYNDLYFKAKSDFVKNPIPETGLEGIWKRFHEVESPMMIMEPLGGRMYEIGETETPFPHRRGNLYNIQYMVKWRVKDIEEMEKYVRWMRLLYGYMRVYVSGSPRGAYLNYRDLDLGMNKAINCSFEDASLWGMRYFGSNFKRLAMVKGKIDPTNFFRNEQSVPPLIYCPSSFYAAEMGKSKALYAFSFLALYFSFCTITPTSSTSLQDDFINCLHENTNVDFPLLETFFSPERNVSIYKEVLESTAHNLRYVTESMPKPGFIFKPVHESHVQASVICSNQLGLHHRVRSGGHDYEGLSFVSLMETPFILIDLSNLRQINVDIEDNSAWVQSGATIGELYYRIAEKSKLHGFPAGLCSTVGIGGHITGGGDGTLLRKYGLAADNVLDAKIVNADGKLLNRAAMGEDLFWAIRGGGGGSFGVILAWKVKLVPVPETLTMFTVTKTLEQDPETKILSKWQRIADKLVDDLFLRVMFRVAGDKTLTLEYKGQFLGEKGTLMEVMKKYFPELGLTQEDCIEVSWIESVLANALFPIDSPLEVLLNPKLSPYVKVYFKGKSDFATEPIPAFGLKGMFKKLVEENTSSMFMFPYGGMMAKIPESETPFAHRNGTIFKIHYSTSSTSEDGISLNKRTKWIREMYSYMTPYVSSNPRLAYVNYRDLDLGTNTKDSKANFIKAQTWGAQYFKNNFNRLTRAEYPVATLLQEATFMEVEIPTPRHENNIQNINYFTKVLSASDTNKKGSFVLNKRHAIECLPLLLTPSQEVIAKDIHGHEWNFKHTLRGTPQRHLFTSGWNEFSKGKDLVVGDCFVFLRGENGESRVGIRKSAHHQQHNIPSPLISKQSMYHGVVATALNAIKRKCMFVVFYKPRLSQFLVNFDKFIDGVNRKFSVGSRFLMKFEGRDFSEIRYYGTIVGVKDFSTHWKDSEWRSLEVQWDESATIPRPDKVSPWEIEPLTHSSNILKSVFLKNKRQSEIDDFGQEVGQPSIQSSMSYSFPSMSKPNYNEQMVQALKETSTTTEATSYRLFGVDLTVPAKTKDPVQPTHSYKKSKISKIFEEVKVDHIQTKTHTKVCMEGAVERTVDLTVFDGYNQLIHELERLFDIKDKLHMHNQWKIVFINADGDMMLLGDDPWHKFCNTAKEIFIYSESDAKIGNEDNKFAEGGPMLTTTILPPDVNNN</sequence>
<keyword evidence="10" id="KW-0274">FAD</keyword>
<comment type="subcellular location">
    <subcellularLocation>
        <location evidence="2 18">Nucleus</location>
    </subcellularLocation>
    <subcellularLocation>
        <location evidence="3">Secreted</location>
        <location evidence="3">Cell wall</location>
    </subcellularLocation>
</comment>
<evidence type="ECO:0000259" key="21">
    <source>
        <dbReference type="PROSITE" id="PS51745"/>
    </source>
</evidence>
<accession>A0ABQ7M909</accession>
<feature type="domain" description="FAD-binding PCMH-type" evidence="20">
    <location>
        <begin position="635"/>
        <end position="811"/>
    </location>
</feature>
<organism evidence="22 23">
    <name type="scientific">Brassica rapa subsp. trilocularis</name>
    <dbReference type="NCBI Taxonomy" id="1813537"/>
    <lineage>
        <taxon>Eukaryota</taxon>
        <taxon>Viridiplantae</taxon>
        <taxon>Streptophyta</taxon>
        <taxon>Embryophyta</taxon>
        <taxon>Tracheophyta</taxon>
        <taxon>Spermatophyta</taxon>
        <taxon>Magnoliopsida</taxon>
        <taxon>eudicotyledons</taxon>
        <taxon>Gunneridae</taxon>
        <taxon>Pentapetalae</taxon>
        <taxon>rosids</taxon>
        <taxon>malvids</taxon>
        <taxon>Brassicales</taxon>
        <taxon>Brassicaceae</taxon>
        <taxon>Brassiceae</taxon>
        <taxon>Brassica</taxon>
    </lineage>
</organism>
<evidence type="ECO:0000256" key="10">
    <source>
        <dbReference type="ARBA" id="ARBA00022827"/>
    </source>
</evidence>
<dbReference type="PANTHER" id="PTHR32448">
    <property type="entry name" value="OS08G0158400 PROTEIN"/>
    <property type="match status" value="1"/>
</dbReference>
<dbReference type="PROSITE" id="PS50863">
    <property type="entry name" value="B3"/>
    <property type="match status" value="1"/>
</dbReference>
<dbReference type="PROSITE" id="PS00862">
    <property type="entry name" value="OX2_COVAL_FAD"/>
    <property type="match status" value="1"/>
</dbReference>
<keyword evidence="12 18" id="KW-0805">Transcription regulation</keyword>
<dbReference type="InterPro" id="IPR053793">
    <property type="entry name" value="PB1-like"/>
</dbReference>
<comment type="similarity">
    <text evidence="5 18">Belongs to the ARF family.</text>
</comment>
<evidence type="ECO:0000313" key="22">
    <source>
        <dbReference type="EMBL" id="KAG5395269.1"/>
    </source>
</evidence>
<dbReference type="Pfam" id="PF08031">
    <property type="entry name" value="BBE"/>
    <property type="match status" value="2"/>
</dbReference>
<dbReference type="Pfam" id="PF01565">
    <property type="entry name" value="FAD_binding_4"/>
    <property type="match status" value="2"/>
</dbReference>
<name>A0ABQ7M909_BRACM</name>
<dbReference type="InterPro" id="IPR010525">
    <property type="entry name" value="ARF_dom"/>
</dbReference>
<dbReference type="Gene3D" id="3.10.20.90">
    <property type="entry name" value="Phosphatidylinositol 3-kinase Catalytic Subunit, Chain A, domain 1"/>
    <property type="match status" value="1"/>
</dbReference>
<dbReference type="EMBL" id="JADBGQ010000006">
    <property type="protein sequence ID" value="KAG5395269.1"/>
    <property type="molecule type" value="Genomic_DNA"/>
</dbReference>
<keyword evidence="17 18" id="KW-0927">Auxin signaling pathway</keyword>
<protein>
    <recommendedName>
        <fullName evidence="18">Auxin response factor</fullName>
    </recommendedName>
</protein>
<keyword evidence="6" id="KW-0134">Cell wall</keyword>
<keyword evidence="8" id="KW-0732">Signal</keyword>
<dbReference type="SUPFAM" id="SSF54277">
    <property type="entry name" value="CAD &amp; PB1 domains"/>
    <property type="match status" value="1"/>
</dbReference>
<evidence type="ECO:0000256" key="16">
    <source>
        <dbReference type="ARBA" id="ARBA00023242"/>
    </source>
</evidence>
<evidence type="ECO:0000256" key="7">
    <source>
        <dbReference type="ARBA" id="ARBA00022630"/>
    </source>
</evidence>
<comment type="cofactor">
    <cofactor evidence="1">
        <name>FAD</name>
        <dbReference type="ChEBI" id="CHEBI:57692"/>
    </cofactor>
</comment>
<dbReference type="PROSITE" id="PS51387">
    <property type="entry name" value="FAD_PCMH"/>
    <property type="match status" value="2"/>
</dbReference>
<keyword evidence="6" id="KW-0964">Secreted</keyword>
<proteinExistence type="inferred from homology"/>
<keyword evidence="11" id="KW-0560">Oxidoreductase</keyword>
<dbReference type="InterPro" id="IPR036318">
    <property type="entry name" value="FAD-bd_PCMH-like_sf"/>
</dbReference>
<dbReference type="Gene3D" id="3.40.462.20">
    <property type="match status" value="2"/>
</dbReference>
<feature type="domain" description="PB1" evidence="21">
    <location>
        <begin position="1440"/>
        <end position="1522"/>
    </location>
</feature>
<dbReference type="Gene3D" id="2.30.30.1040">
    <property type="match status" value="1"/>
</dbReference>
<dbReference type="InterPro" id="IPR003340">
    <property type="entry name" value="B3_DNA-bd"/>
</dbReference>
<evidence type="ECO:0000256" key="14">
    <source>
        <dbReference type="ARBA" id="ARBA00023163"/>
    </source>
</evidence>
<dbReference type="InterPro" id="IPR012951">
    <property type="entry name" value="BBE"/>
</dbReference>
<evidence type="ECO:0000256" key="13">
    <source>
        <dbReference type="ARBA" id="ARBA00023125"/>
    </source>
</evidence>
<comment type="caution">
    <text evidence="22">The sequence shown here is derived from an EMBL/GenBank/DDBJ whole genome shotgun (WGS) entry which is preliminary data.</text>
</comment>